<sequence length="3873" mass="431991">MFKLESYITPIILSYVNRYINNFKPEDSQVSLWGGDATFHNLELNLEVLEQELQLPFSFVSGSIRELSIHVPWTKITSEPIRITINTIECILNLKGKSTRQTPNQKGKEKITGQNKNVEAPPGYIQSLINKIVSNISIHCNNLILKYVEEDIVLSMNVKLLKFESANKSWEPAYTDLSPAQVILRKVISVSDLTLCLDKRNASGKIEIYQEPMLYRCSMTIHLLRHYHSATANVASTTRLDVYCNNMEFSMTEQQVPMLIRLLTLLYALQQKHLKPEVEHNADGAGSSTDNSGESLEAGATWTGWAWSYVSSVLPAPWEDEWDQEDMESPRGHTLHVGLYVDRASITFKVSESNQEHGYYSLKKLWYHPMLTLHLEGIYSDTLISGLQWFNCTGGISKATLMPAGYCSCGNVEVNESTAPYLKLGSASNFHKVDSLFDADAVENKGGKRVYETSWDHHMATTTESVLLEKTPAFAFDYVYQLEIPSDMSSDILTDLGSNYEFSNFPEMSALRLCVGPFRLRVCSGLIHRCSTLQVAASFYDYPPYYTPKPDLALLELLPPSEEDFDALNDFIPSRTMRVTFFAPVIELELLDHPVFRPDKRCLFRRNKKSSTTGMPTSRSALPKLTLECQFIDISQQYPMYVNRLVHTTCQLPEPPKKLFEACFIRKSVKVVGLFSRLVTNPSCQSIILSPSSVSYGSKTILKPQYWINSHIPHSEIIFESENITLNGTKAKMLVAIEIVGKILSKGLNSLGESIYGSSLLTDACKDVGFAYMEICFDGIRFKNVVTNSTQTMDASIGAVKGFIFEPTKTQNMLQQVLFISGPEVKLDPKSSSFAEDPPLLTVTVQFPLRPELQKHPPILVFNLQEIRICVDPLLCKWLMYVPKSFLLSDISDPISLSRAVSFSEASGSLMEAPRRLSTNKLESVHSSSDQKVSPKVPDSAPTEEPVDLQEKVYNALREWFDVWKGMFLAGDVSQCTIYFPMSSLSAIGSQGIQEAVEQALWKITPPDILVITLPFANIRSSQRQNISNYLKELPVTLPEGIWALDKSSFPWTMSVSELSCYTLQSGEKLIFLKPVSLSATVGLSTRPSKGPLVSVAPTISTGNALKKTASAHPSDQKRKGSKNSNLSGASSSNAQYGKSNASSTTNSPAKKAQKNLDQSKTSPKSAPPRKVDIGYLGVCVHIDTTPIAISTSEVQVYLFASILYGLMEVASSLVPASKAAMSSKLADVPAPTQTRGSSTLSPTQLRDTASDKTPPLGSSSSPEDLPEADSVKLTAWIQWTITRFTIELLSSEFNGLAALQAQPRLKLVVDAEDIVSSLDFQSIYLKVKSKIGSASIQHYERMSPASKWQPGAFSGIVMRLREDLAANQKQEDSSLISVTITRASCQHTHTLWGAVQKNSKDKKSDANTQLLSKSRYITEIVVNVQPLDFVVSLSTLRSFYLVLIPLLNIPANAPEPRKPDVSSMGGLSTINNQTLPLAYLDCQDIRVIMPSKDLIGSGTFYDTVVFQLQKISLNPQAVNPICRTPIRSDIYDQAAHARILNIPGSEVEDRQYQLDIVGISVCTGTWDDINAILIPTSNFLSSLRGLSENPALEWNILEQGQPNMTPTLSLRLVAAPAMVYKDNTTLCGHSMEINWVSDTLMSLSLQQIKLLSAIFTEFVQLITPFIMEDGVLKKPKIKFPYSRFDSVTPDRNSSSDLPANQSRDSGIDTSDLKSVQSSKGQVAIKQASDSDKQLVFPRPPNTVPYIYSSVPIEVILTAGKIGLTLYSVDDERTTNSRHKGRKKKISKKSDDDQGYEASEESTDDRGHPSKKYTALLHLCFTQPNAFYSQQQAGRKLQISCFDVNLKLSGPEYSAINRIPTEQDFPTNLLETKPGTPNTSNGILPAFFTMRFSKAVGKHSKIELDILKPSKILCQSSKWSHLIGISNKVVDSFKSGGGSSSFMALLQAAQSTAKKHAAVNTRYIKGNDTFNKFQHIRNILGTTNAVSLKFDQLILAIQSDSGHEVHLGMRELNSHLLLSSRPEKICLTTTFDCLTLTVIHDDFKKLLLNPWTITVEASVFWESWQDPDSNPQVQISAESDCILVDVTAEQLQCLEMVLKDFNEGFSFLPTASPAGQREESQPKAAEKDQHYKDDLRAGAFQFVDCSTDNMDEMPLPYQPRALTKVRVFPVPYKMVLNPQDNIAVLCHLEYWSEYRNCYMPYTQFSLSESEVCHLRLPEGCPQKVVASTWRVVITNVDESTEEPIPNKRGISPRALAACMRIDSYFNKLLIPNLNIALYITRLEVSLYNFLPKHAMVKLPECLKKYNSDLAFPEAQKFLTLTLDSLSAYFCTWNMDVWMAELNCSIHSTILDYAYLTEQTLIEPFTSKLELFLSKGLQGNFISKPIQLKFGPSIAHTLAISSQIWTQGYISDKRQLDFIVTSRYVICNDTNSCIRFGQDGTQENVFLPSRVFHLYSWRSQKKPQQLRLSLERSNWSWSKPFRLFKEGTQMIHFSSDRNYTVFVTVKNVSKTQKQITFFGQLIVCNMLAEHFEMKIMDAATDNKEQEFRNAQIHIVGGKTAAPSIFINNSQNYYLRLRFFGLESAWTGDIPLREHATGSQPWLVKVPLQERGQFLSIWCRICIQNFGKSKRILAMLWPLFMVKSNLPMSVKVHMETPTLGVHLDSVVNGKGELQQLYCPGTVDHSHQITFQLDEGNPSMNDPYIPLNYTLVDKEFFTKSSMEEIEVILESLNHCFESKWPYFEDELEHIEWVMGFSQPFTHVQVRYQNACPYSCALLVEVLPWSLIANCLGTPVSLMLKGVELCSVQHHAIIAPPRLEDNFHLGIFTGGTWFFSGPLQLAKSDWSQSFYMPKITGTIPLEGTIRTCIKCDLDLCIISLTSSVRNNIRLLRFASTHVLSNYLSTQVQVMCFAVPDAQKVWDFPKLAESHCFSIAPHSGKSCSGIPIRQWFMLNRETSSDYLLYIAFSIDPALGWSCPIRVDKPLVRMAFSVQAKDLSIPVVLMAQEVKGQVYLALHNDVRPQLFIENSTNVAFYCGETLPDESSVVAECEHFRWNCRIAPFSSVHYSTPTLSGKFPELPQVSFAQKVSLAYVSTEGRNIEWSAGVSIVNNNDLFIRVPHYGDVKLTIINTACTTILTLESVSQVEISARDIRVRLSLRETEKTTSLYKDFTPLSADDHRNVMAGSSGSSVSNSEMVPISQWNLDISKRKTEDSSARLLAVSSKVKDLLVKTLPLKEGWESIEATVYVKSFGITLLTDTEEDSDERWELASLICDDVVVTAKQTEQLTVQISLSDIQLDNQLYARQSFDFPVVLIGQERRARNRLNILSTPIETLLASCPESALIITDLVLDTWANKAAGKTHTGVKTMKVTINPISCFIEDIYLTRLNQYMKDLNIIHLVIWPSQQKLLQIGPNSRSVCVPELIAWQSALLAKPLTIRTLVVSPVSLLLSVHSSMKIFIALDQSPLQFGKFERRRLFTTSYRLGHALTMHYLSGAIFGAGWVVSSLELLGSPGGLARAMGTGLRDFLSLPYRGFVQGPMAFLRGITTGSASLMRHVTAGTLQSVTKLASSVARNLDRLTLDGEHQRRTEEQRRQRPQGVAQGFMQGMTSFGISLLGAVGGIAHHPLQSMMAPGASPRSLAAGVGLGIVGVFTKPLSGAAELLALTGQGLLQGAGWNSLPDPRNHPQILHIYQSNNSTLKYSWKLAEFFNSHMLFVTEAISVSQTAVQAHVALILAIDTVVVVNLETDEVDKVLPLSETSLVHNSDPTILSLKYLPKTAKKTLEKPEDELAVNMDPEMRARVADYVKSTVGLLNPRDDVSVHSGISISPLSSPGSLDEEQTEGITLHYYINSDTLKYFVCLLNLAAQQRDKYHFSVL</sequence>
<evidence type="ECO:0000256" key="1">
    <source>
        <dbReference type="ARBA" id="ARBA00022448"/>
    </source>
</evidence>
<proteinExistence type="predicted"/>
<evidence type="ECO:0000313" key="4">
    <source>
        <dbReference type="EMBL" id="ERL87250.1"/>
    </source>
</evidence>
<reference evidence="4 5" key="1">
    <citation type="journal article" date="2013" name="Genome Biol.">
        <title>Draft genome of the mountain pine beetle, Dendroctonus ponderosae Hopkins, a major forest pest.</title>
        <authorList>
            <person name="Keeling C.I."/>
            <person name="Yuen M.M."/>
            <person name="Liao N.Y."/>
            <person name="Docking T.R."/>
            <person name="Chan S.K."/>
            <person name="Taylor G.A."/>
            <person name="Palmquist D.L."/>
            <person name="Jackman S.D."/>
            <person name="Nguyen A."/>
            <person name="Li M."/>
            <person name="Henderson H."/>
            <person name="Janes J.K."/>
            <person name="Zhao Y."/>
            <person name="Pandoh P."/>
            <person name="Moore R."/>
            <person name="Sperling F.A."/>
            <person name="Huber D.P."/>
            <person name="Birol I."/>
            <person name="Jones S.J."/>
            <person name="Bohlmann J."/>
        </authorList>
    </citation>
    <scope>NUCLEOTIDE SEQUENCE</scope>
</reference>
<feature type="region of interest" description="Disordered" evidence="2">
    <location>
        <begin position="1227"/>
        <end position="1267"/>
    </location>
</feature>
<dbReference type="PANTHER" id="PTHR12517:SF0">
    <property type="entry name" value="INTERMEMBRANE LIPID TRANSFER PROTEIN VPS13B"/>
    <property type="match status" value="1"/>
</dbReference>
<dbReference type="Pfam" id="PF12624">
    <property type="entry name" value="VPS13_N"/>
    <property type="match status" value="1"/>
</dbReference>
<dbReference type="EMBL" id="KB631924">
    <property type="protein sequence ID" value="ERL87250.1"/>
    <property type="molecule type" value="Genomic_DNA"/>
</dbReference>
<feature type="compositionally biased region" description="Basic residues" evidence="2">
    <location>
        <begin position="1776"/>
        <end position="1787"/>
    </location>
</feature>
<feature type="region of interest" description="Disordered" evidence="2">
    <location>
        <begin position="921"/>
        <end position="946"/>
    </location>
</feature>
<evidence type="ECO:0000313" key="5">
    <source>
        <dbReference type="Proteomes" id="UP000030742"/>
    </source>
</evidence>
<dbReference type="InterPro" id="IPR039782">
    <property type="entry name" value="VPS13B"/>
</dbReference>
<dbReference type="PANTHER" id="PTHR12517">
    <property type="entry name" value="VACUOLAR PROTEIN SORTING-ASSOCIATED PROTEIN 13B"/>
    <property type="match status" value="1"/>
</dbReference>
<feature type="region of interest" description="Disordered" evidence="2">
    <location>
        <begin position="1688"/>
        <end position="1736"/>
    </location>
</feature>
<organism evidence="4 5">
    <name type="scientific">Dendroctonus ponderosae</name>
    <name type="common">Mountain pine beetle</name>
    <dbReference type="NCBI Taxonomy" id="77166"/>
    <lineage>
        <taxon>Eukaryota</taxon>
        <taxon>Metazoa</taxon>
        <taxon>Ecdysozoa</taxon>
        <taxon>Arthropoda</taxon>
        <taxon>Hexapoda</taxon>
        <taxon>Insecta</taxon>
        <taxon>Pterygota</taxon>
        <taxon>Neoptera</taxon>
        <taxon>Endopterygota</taxon>
        <taxon>Coleoptera</taxon>
        <taxon>Polyphaga</taxon>
        <taxon>Cucujiformia</taxon>
        <taxon>Curculionidae</taxon>
        <taxon>Scolytinae</taxon>
        <taxon>Dendroctonus</taxon>
    </lineage>
</organism>
<feature type="compositionally biased region" description="Polar residues" evidence="2">
    <location>
        <begin position="1136"/>
        <end position="1149"/>
    </location>
</feature>
<evidence type="ECO:0000256" key="2">
    <source>
        <dbReference type="SAM" id="MobiDB-lite"/>
    </source>
</evidence>
<dbReference type="OrthoDB" id="428159at2759"/>
<feature type="compositionally biased region" description="Polar residues" evidence="2">
    <location>
        <begin position="1156"/>
        <end position="1165"/>
    </location>
</feature>
<protein>
    <recommendedName>
        <fullName evidence="3">Chorein N-terminal domain-containing protein</fullName>
    </recommendedName>
</protein>
<feature type="compositionally biased region" description="Low complexity" evidence="2">
    <location>
        <begin position="1123"/>
        <end position="1135"/>
    </location>
</feature>
<feature type="compositionally biased region" description="Polar residues" evidence="2">
    <location>
        <begin position="1690"/>
        <end position="1721"/>
    </location>
</feature>
<name>U4UBA7_DENPD</name>
<dbReference type="InterPro" id="IPR026854">
    <property type="entry name" value="VPS13_N"/>
</dbReference>
<accession>U4UBA7</accession>
<feature type="compositionally biased region" description="Polar residues" evidence="2">
    <location>
        <begin position="1232"/>
        <end position="1248"/>
    </location>
</feature>
<dbReference type="Proteomes" id="UP000030742">
    <property type="component" value="Unassembled WGS sequence"/>
</dbReference>
<feature type="compositionally biased region" description="Polar residues" evidence="2">
    <location>
        <begin position="921"/>
        <end position="932"/>
    </location>
</feature>
<feature type="region of interest" description="Disordered" evidence="2">
    <location>
        <begin position="1773"/>
        <end position="1809"/>
    </location>
</feature>
<evidence type="ECO:0000259" key="3">
    <source>
        <dbReference type="Pfam" id="PF12624"/>
    </source>
</evidence>
<feature type="region of interest" description="Disordered" evidence="2">
    <location>
        <begin position="1107"/>
        <end position="1171"/>
    </location>
</feature>
<keyword evidence="1" id="KW-0813">Transport</keyword>
<feature type="domain" description="Chorein N-terminal" evidence="3">
    <location>
        <begin position="4"/>
        <end position="219"/>
    </location>
</feature>
<gene>
    <name evidence="4" type="ORF">D910_04647</name>
</gene>
<feature type="compositionally biased region" description="Acidic residues" evidence="2">
    <location>
        <begin position="1793"/>
        <end position="1803"/>
    </location>
</feature>
<dbReference type="STRING" id="77166.U4UBA7"/>